<name>A0A0G0B9W3_9BACT</name>
<reference evidence="1 2" key="1">
    <citation type="journal article" date="2015" name="Nature">
        <title>rRNA introns, odd ribosomes, and small enigmatic genomes across a large radiation of phyla.</title>
        <authorList>
            <person name="Brown C.T."/>
            <person name="Hug L.A."/>
            <person name="Thomas B.C."/>
            <person name="Sharon I."/>
            <person name="Castelle C.J."/>
            <person name="Singh A."/>
            <person name="Wilkins M.J."/>
            <person name="Williams K.H."/>
            <person name="Banfield J.F."/>
        </authorList>
    </citation>
    <scope>NUCLEOTIDE SEQUENCE [LARGE SCALE GENOMIC DNA]</scope>
</reference>
<evidence type="ECO:0000313" key="2">
    <source>
        <dbReference type="Proteomes" id="UP000034004"/>
    </source>
</evidence>
<dbReference type="STRING" id="1618484.UR56_C0022G0013"/>
<accession>A0A0G0B9W3</accession>
<protein>
    <submittedName>
        <fullName evidence="1">Uncharacterized protein</fullName>
    </submittedName>
</protein>
<organism evidence="1 2">
    <name type="scientific">Candidatus Roizmanbacteria bacterium GW2011_GWC2_34_23</name>
    <dbReference type="NCBI Taxonomy" id="1618484"/>
    <lineage>
        <taxon>Bacteria</taxon>
        <taxon>Candidatus Roizmaniibacteriota</taxon>
    </lineage>
</organism>
<comment type="caution">
    <text evidence="1">The sequence shown here is derived from an EMBL/GenBank/DDBJ whole genome shotgun (WGS) entry which is preliminary data.</text>
</comment>
<dbReference type="EMBL" id="LBPR01000022">
    <property type="protein sequence ID" value="KKP60566.1"/>
    <property type="molecule type" value="Genomic_DNA"/>
</dbReference>
<evidence type="ECO:0000313" key="1">
    <source>
        <dbReference type="EMBL" id="KKP60566.1"/>
    </source>
</evidence>
<gene>
    <name evidence="1" type="ORF">UR56_C0022G0013</name>
</gene>
<proteinExistence type="predicted"/>
<dbReference type="AlphaFoldDB" id="A0A0G0B9W3"/>
<dbReference type="Proteomes" id="UP000034004">
    <property type="component" value="Unassembled WGS sequence"/>
</dbReference>
<sequence>MDKNKSLFNTITQIAIPVLTVGTQIAIALKYPQWGLVINLIS</sequence>